<dbReference type="Gene3D" id="2.10.25.10">
    <property type="entry name" value="Laminin"/>
    <property type="match status" value="1"/>
</dbReference>
<evidence type="ECO:0000256" key="11">
    <source>
        <dbReference type="PROSITE-ProRule" id="PRU00460"/>
    </source>
</evidence>
<dbReference type="Gene3D" id="2.60.120.260">
    <property type="entry name" value="Galactose-binding domain-like"/>
    <property type="match status" value="1"/>
</dbReference>
<name>A0A8C4TJT8_ERPCA</name>
<feature type="domain" description="Laminin N-terminal" evidence="15">
    <location>
        <begin position="29"/>
        <end position="266"/>
    </location>
</feature>
<dbReference type="Pfam" id="PF01759">
    <property type="entry name" value="NTR"/>
    <property type="match status" value="1"/>
</dbReference>
<keyword evidence="17" id="KW-1185">Reference proteome</keyword>
<dbReference type="PRINTS" id="PR00011">
    <property type="entry name" value="EGFLAMININ"/>
</dbReference>
<feature type="disulfide bond" evidence="11">
    <location>
        <begin position="426"/>
        <end position="435"/>
    </location>
</feature>
<evidence type="ECO:0000259" key="14">
    <source>
        <dbReference type="PROSITE" id="PS50189"/>
    </source>
</evidence>
<dbReference type="GO" id="GO:0070831">
    <property type="term" value="P:basement membrane assembly"/>
    <property type="evidence" value="ECO:0007669"/>
    <property type="project" value="TreeGrafter"/>
</dbReference>
<keyword evidence="3" id="KW-0272">Extracellular matrix</keyword>
<dbReference type="InterPro" id="IPR008993">
    <property type="entry name" value="TIMP-like_OB-fold"/>
</dbReference>
<evidence type="ECO:0000256" key="10">
    <source>
        <dbReference type="ARBA" id="ARBA00068275"/>
    </source>
</evidence>
<dbReference type="PANTHER" id="PTHR10574:SF431">
    <property type="entry name" value="NETRIN-1"/>
    <property type="match status" value="1"/>
</dbReference>
<feature type="domain" description="Laminin EGF-like" evidence="13">
    <location>
        <begin position="399"/>
        <end position="452"/>
    </location>
</feature>
<evidence type="ECO:0000256" key="6">
    <source>
        <dbReference type="ARBA" id="ARBA00023157"/>
    </source>
</evidence>
<dbReference type="Gene3D" id="2.40.50.120">
    <property type="match status" value="1"/>
</dbReference>
<dbReference type="InterPro" id="IPR002049">
    <property type="entry name" value="LE_dom"/>
</dbReference>
<reference evidence="16" key="1">
    <citation type="submission" date="2021-06" db="EMBL/GenBank/DDBJ databases">
        <authorList>
            <consortium name="Wellcome Sanger Institute Data Sharing"/>
        </authorList>
    </citation>
    <scope>NUCLEOTIDE SEQUENCE [LARGE SCALE GENOMIC DNA]</scope>
</reference>
<gene>
    <name evidence="16" type="primary">LOC114669105</name>
</gene>
<dbReference type="SMART" id="SM00180">
    <property type="entry name" value="EGF_Lam"/>
    <property type="match status" value="3"/>
</dbReference>
<dbReference type="InterPro" id="IPR008211">
    <property type="entry name" value="Laminin_N"/>
</dbReference>
<dbReference type="GO" id="GO:0034446">
    <property type="term" value="P:substrate adhesion-dependent cell spreading"/>
    <property type="evidence" value="ECO:0007669"/>
    <property type="project" value="TreeGrafter"/>
</dbReference>
<dbReference type="GeneTree" id="ENSGT00940000165132"/>
<dbReference type="GO" id="GO:0009888">
    <property type="term" value="P:tissue development"/>
    <property type="evidence" value="ECO:0007669"/>
    <property type="project" value="TreeGrafter"/>
</dbReference>
<comment type="subcellular location">
    <subcellularLocation>
        <location evidence="1">Secreted</location>
        <location evidence="1">Extracellular space</location>
        <location evidence="1">Extracellular matrix</location>
    </subcellularLocation>
</comment>
<evidence type="ECO:0000256" key="1">
    <source>
        <dbReference type="ARBA" id="ARBA00004498"/>
    </source>
</evidence>
<dbReference type="SMART" id="SM00136">
    <property type="entry name" value="LamNT"/>
    <property type="match status" value="1"/>
</dbReference>
<evidence type="ECO:0000259" key="13">
    <source>
        <dbReference type="PROSITE" id="PS50027"/>
    </source>
</evidence>
<evidence type="ECO:0000313" key="17">
    <source>
        <dbReference type="Proteomes" id="UP000694620"/>
    </source>
</evidence>
<evidence type="ECO:0000256" key="2">
    <source>
        <dbReference type="ARBA" id="ARBA00022525"/>
    </source>
</evidence>
<feature type="disulfide bond" evidence="11">
    <location>
        <begin position="366"/>
        <end position="375"/>
    </location>
</feature>
<reference evidence="16" key="2">
    <citation type="submission" date="2025-08" db="UniProtKB">
        <authorList>
            <consortium name="Ensembl"/>
        </authorList>
    </citation>
    <scope>IDENTIFICATION</scope>
</reference>
<dbReference type="Ensembl" id="ENSECRT00000033507.1">
    <property type="protein sequence ID" value="ENSECRP00000032784.1"/>
    <property type="gene ID" value="ENSECRG00000022204.1"/>
</dbReference>
<dbReference type="GO" id="GO:0016477">
    <property type="term" value="P:cell migration"/>
    <property type="evidence" value="ECO:0007669"/>
    <property type="project" value="TreeGrafter"/>
</dbReference>
<keyword evidence="5" id="KW-0677">Repeat</keyword>
<dbReference type="CDD" id="cd00055">
    <property type="entry name" value="EGF_Lam"/>
    <property type="match status" value="3"/>
</dbReference>
<evidence type="ECO:0000259" key="15">
    <source>
        <dbReference type="PROSITE" id="PS51117"/>
    </source>
</evidence>
<reference evidence="16" key="3">
    <citation type="submission" date="2025-09" db="UniProtKB">
        <authorList>
            <consortium name="Ensembl"/>
        </authorList>
    </citation>
    <scope>IDENTIFICATION</scope>
</reference>
<dbReference type="FunFam" id="2.60.120.260:FF:000048">
    <property type="entry name" value="netrin-4 isoform X1"/>
    <property type="match status" value="1"/>
</dbReference>
<protein>
    <recommendedName>
        <fullName evidence="10">Netrin-4</fullName>
    </recommendedName>
</protein>
<dbReference type="SUPFAM" id="SSF50242">
    <property type="entry name" value="TIMP-like"/>
    <property type="match status" value="1"/>
</dbReference>
<dbReference type="Pfam" id="PF00055">
    <property type="entry name" value="Laminin_N"/>
    <property type="match status" value="1"/>
</dbReference>
<dbReference type="InterPro" id="IPR001134">
    <property type="entry name" value="Netrin_domain"/>
</dbReference>
<keyword evidence="7" id="KW-0325">Glycoprotein</keyword>
<dbReference type="GO" id="GO:0005886">
    <property type="term" value="C:plasma membrane"/>
    <property type="evidence" value="ECO:0007669"/>
    <property type="project" value="UniProtKB-ARBA"/>
</dbReference>
<keyword evidence="6 11" id="KW-1015">Disulfide bond</keyword>
<dbReference type="SMART" id="SM00643">
    <property type="entry name" value="C345C"/>
    <property type="match status" value="1"/>
</dbReference>
<keyword evidence="8 11" id="KW-0424">Laminin EGF-like domain</keyword>
<organism evidence="16 17">
    <name type="scientific">Erpetoichthys calabaricus</name>
    <name type="common">Rope fish</name>
    <name type="synonym">Calamoichthys calabaricus</name>
    <dbReference type="NCBI Taxonomy" id="27687"/>
    <lineage>
        <taxon>Eukaryota</taxon>
        <taxon>Metazoa</taxon>
        <taxon>Chordata</taxon>
        <taxon>Craniata</taxon>
        <taxon>Vertebrata</taxon>
        <taxon>Euteleostomi</taxon>
        <taxon>Actinopterygii</taxon>
        <taxon>Polypteriformes</taxon>
        <taxon>Polypteridae</taxon>
        <taxon>Erpetoichthys</taxon>
    </lineage>
</organism>
<dbReference type="FunFam" id="2.10.25.10:FF:000333">
    <property type="entry name" value="netrin-4 isoform X2"/>
    <property type="match status" value="1"/>
</dbReference>
<dbReference type="SUPFAM" id="SSF57196">
    <property type="entry name" value="EGF/Laminin"/>
    <property type="match status" value="3"/>
</dbReference>
<dbReference type="GO" id="GO:0007411">
    <property type="term" value="P:axon guidance"/>
    <property type="evidence" value="ECO:0007669"/>
    <property type="project" value="TreeGrafter"/>
</dbReference>
<evidence type="ECO:0000256" key="12">
    <source>
        <dbReference type="SAM" id="SignalP"/>
    </source>
</evidence>
<feature type="domain" description="Laminin EGF-like" evidence="13">
    <location>
        <begin position="336"/>
        <end position="398"/>
    </location>
</feature>
<proteinExistence type="predicted"/>
<dbReference type="PROSITE" id="PS50189">
    <property type="entry name" value="NTR"/>
    <property type="match status" value="1"/>
</dbReference>
<evidence type="ECO:0000256" key="4">
    <source>
        <dbReference type="ARBA" id="ARBA00022729"/>
    </source>
</evidence>
<dbReference type="PANTHER" id="PTHR10574">
    <property type="entry name" value="NETRIN/LAMININ-RELATED"/>
    <property type="match status" value="1"/>
</dbReference>
<dbReference type="Proteomes" id="UP000694620">
    <property type="component" value="Chromosome 18"/>
</dbReference>
<dbReference type="InterPro" id="IPR050440">
    <property type="entry name" value="Laminin/Netrin_ECM"/>
</dbReference>
<dbReference type="GO" id="GO:0009887">
    <property type="term" value="P:animal organ morphogenesis"/>
    <property type="evidence" value="ECO:0007669"/>
    <property type="project" value="TreeGrafter"/>
</dbReference>
<feature type="domain" description="Laminin EGF-like" evidence="13">
    <location>
        <begin position="267"/>
        <end position="335"/>
    </location>
</feature>
<evidence type="ECO:0000256" key="5">
    <source>
        <dbReference type="ARBA" id="ARBA00022737"/>
    </source>
</evidence>
<dbReference type="InterPro" id="IPR018933">
    <property type="entry name" value="Netrin_module_non-TIMP"/>
</dbReference>
<dbReference type="PROSITE" id="PS01248">
    <property type="entry name" value="EGF_LAM_1"/>
    <property type="match status" value="1"/>
</dbReference>
<dbReference type="Pfam" id="PF00053">
    <property type="entry name" value="EGF_laminin"/>
    <property type="match status" value="3"/>
</dbReference>
<evidence type="ECO:0000256" key="8">
    <source>
        <dbReference type="ARBA" id="ARBA00023292"/>
    </source>
</evidence>
<feature type="domain" description="NTR" evidence="14">
    <location>
        <begin position="516"/>
        <end position="637"/>
    </location>
</feature>
<feature type="chain" id="PRO_5034549078" description="Netrin-4" evidence="12">
    <location>
        <begin position="20"/>
        <end position="641"/>
    </location>
</feature>
<dbReference type="GO" id="GO:0043256">
    <property type="term" value="C:laminin complex"/>
    <property type="evidence" value="ECO:0007669"/>
    <property type="project" value="TreeGrafter"/>
</dbReference>
<keyword evidence="4 12" id="KW-0732">Signal</keyword>
<dbReference type="PROSITE" id="PS51117">
    <property type="entry name" value="LAMININ_NTER"/>
    <property type="match status" value="1"/>
</dbReference>
<accession>A0A8C4TJT8</accession>
<dbReference type="FunFam" id="2.170.300.10:FF:000001">
    <property type="entry name" value="Laminin subunit beta-1"/>
    <property type="match status" value="1"/>
</dbReference>
<dbReference type="FunFam" id="2.10.25.10:FF:000200">
    <property type="entry name" value="netrin-4 isoform X1"/>
    <property type="match status" value="1"/>
</dbReference>
<evidence type="ECO:0000256" key="3">
    <source>
        <dbReference type="ARBA" id="ARBA00022530"/>
    </source>
</evidence>
<evidence type="ECO:0000256" key="7">
    <source>
        <dbReference type="ARBA" id="ARBA00023180"/>
    </source>
</evidence>
<comment type="caution">
    <text evidence="11">Lacks conserved residue(s) required for the propagation of feature annotation.</text>
</comment>
<feature type="signal peptide" evidence="12">
    <location>
        <begin position="1"/>
        <end position="19"/>
    </location>
</feature>
<dbReference type="AlphaFoldDB" id="A0A8C4TJT8"/>
<evidence type="ECO:0000256" key="9">
    <source>
        <dbReference type="ARBA" id="ARBA00065673"/>
    </source>
</evidence>
<keyword evidence="2" id="KW-0964">Secreted</keyword>
<comment type="subunit">
    <text evidence="9">May form a homodimer.</text>
</comment>
<feature type="disulfide bond" evidence="11">
    <location>
        <begin position="299"/>
        <end position="308"/>
    </location>
</feature>
<dbReference type="Gene3D" id="2.170.300.10">
    <property type="entry name" value="Tie2 ligand-binding domain superfamily"/>
    <property type="match status" value="1"/>
</dbReference>
<sequence>MHPISISALLAILLDAASGLKGPHSSRCDGRSCNPPIGNLAMGRVVSTLSTCGQNGTELYCSFPDPLQEYSLSEDCQGPICAKCNSRHPDLSHLPFHMTDNAFLHPRTWWQSSKGLSREEIRLDLETDFYLTHVIVLFKSPRPAAMLLERSQDYGRTWRPYKYYATNCTETFGLPDDLTEEGALCTSRYSNAAPCTKGEVIFRALSFGSRMDDPYSAHVQDQLKLTSLRIQLLKQQECSCQSGAENTEKPQRFAHYAIYDLIVRGSCYCNGHAEQCQPIPGASSTGKRVTDMVHGKCICQHNTAGDHCEKCAPLYNDLPWRPGNGKTGATNECRKCQCHGHADSCHFDPTTWQASGKRTGGVCDGCKHNTDGKRCQRCRAGHYRDQAQPLSSPSICKPCSCHPVGSINSSSSKRSRCHPKSGFCYCKPGVAGPHCTQCMMGYWGFGEAGCKPCECARDCDHHTGECLDSFDQKPSDNIPFRDKIPNLNHLVTNDSIEEYTWEDEQGFSALRHPEKCICKEKSLGGVSDFCKMKFAYVIKARVLSAHDKGTHAEVMVMIKKILKSGKLKILRGDRRLYPEAWTNRGCTCPVLNPGTDYLIAGHEESRTGKLLVNMSSLVKPWKPALGKLITDILVSGCERIS</sequence>
<evidence type="ECO:0000313" key="16">
    <source>
        <dbReference type="Ensembl" id="ENSECRP00000032784.1"/>
    </source>
</evidence>
<dbReference type="PROSITE" id="PS50027">
    <property type="entry name" value="EGF_LAM_2"/>
    <property type="match status" value="3"/>
</dbReference>
<dbReference type="FunFam" id="2.40.50.120:FF:000002">
    <property type="entry name" value="netrin-4 isoform X1"/>
    <property type="match status" value="1"/>
</dbReference>